<protein>
    <recommendedName>
        <fullName evidence="11">Dynein regulatory complex subunit 3</fullName>
    </recommendedName>
</protein>
<evidence type="ECO:0000256" key="2">
    <source>
        <dbReference type="ARBA" id="ARBA00022490"/>
    </source>
</evidence>
<dbReference type="PROSITE" id="PS51450">
    <property type="entry name" value="LRR"/>
    <property type="match status" value="4"/>
</dbReference>
<feature type="compositionally biased region" description="Basic and acidic residues" evidence="13">
    <location>
        <begin position="257"/>
        <end position="269"/>
    </location>
</feature>
<dbReference type="AlphaFoldDB" id="A0A0V0QMD5"/>
<dbReference type="Proteomes" id="UP000054937">
    <property type="component" value="Unassembled WGS sequence"/>
</dbReference>
<dbReference type="InterPro" id="IPR032675">
    <property type="entry name" value="LRR_dom_sf"/>
</dbReference>
<organism evidence="14 15">
    <name type="scientific">Pseudocohnilembus persalinus</name>
    <name type="common">Ciliate</name>
    <dbReference type="NCBI Taxonomy" id="266149"/>
    <lineage>
        <taxon>Eukaryota</taxon>
        <taxon>Sar</taxon>
        <taxon>Alveolata</taxon>
        <taxon>Ciliophora</taxon>
        <taxon>Intramacronucleata</taxon>
        <taxon>Oligohymenophorea</taxon>
        <taxon>Scuticociliatia</taxon>
        <taxon>Philasterida</taxon>
        <taxon>Pseudocohnilembidae</taxon>
        <taxon>Pseudocohnilembus</taxon>
    </lineage>
</organism>
<keyword evidence="4" id="KW-0677">Repeat</keyword>
<keyword evidence="2" id="KW-0963">Cytoplasm</keyword>
<evidence type="ECO:0000256" key="7">
    <source>
        <dbReference type="ARBA" id="ARBA00023069"/>
    </source>
</evidence>
<gene>
    <name evidence="14" type="ORF">PPERSA_08148</name>
</gene>
<dbReference type="OMA" id="IRIDCAA"/>
<evidence type="ECO:0000256" key="10">
    <source>
        <dbReference type="ARBA" id="ARBA00038378"/>
    </source>
</evidence>
<evidence type="ECO:0000256" key="4">
    <source>
        <dbReference type="ARBA" id="ARBA00022737"/>
    </source>
</evidence>
<dbReference type="EMBL" id="LDAU01000132">
    <property type="protein sequence ID" value="KRX03406.1"/>
    <property type="molecule type" value="Genomic_DNA"/>
</dbReference>
<dbReference type="InterPro" id="IPR025875">
    <property type="entry name" value="Leu-rich_rpt_4"/>
</dbReference>
<evidence type="ECO:0000256" key="6">
    <source>
        <dbReference type="ARBA" id="ARBA00023054"/>
    </source>
</evidence>
<evidence type="ECO:0000256" key="5">
    <source>
        <dbReference type="ARBA" id="ARBA00022846"/>
    </source>
</evidence>
<accession>A0A0V0QMD5</accession>
<dbReference type="SUPFAM" id="SSF52075">
    <property type="entry name" value="Outer arm dynein light chain 1"/>
    <property type="match status" value="1"/>
</dbReference>
<feature type="coiled-coil region" evidence="12">
    <location>
        <begin position="391"/>
        <end position="418"/>
    </location>
</feature>
<keyword evidence="7" id="KW-0969">Cilium</keyword>
<proteinExistence type="inferred from homology"/>
<evidence type="ECO:0000256" key="3">
    <source>
        <dbReference type="ARBA" id="ARBA00022614"/>
    </source>
</evidence>
<reference evidence="14 15" key="1">
    <citation type="journal article" date="2015" name="Sci. Rep.">
        <title>Genome of the facultative scuticociliatosis pathogen Pseudocohnilembus persalinus provides insight into its virulence through horizontal gene transfer.</title>
        <authorList>
            <person name="Xiong J."/>
            <person name="Wang G."/>
            <person name="Cheng J."/>
            <person name="Tian M."/>
            <person name="Pan X."/>
            <person name="Warren A."/>
            <person name="Jiang C."/>
            <person name="Yuan D."/>
            <person name="Miao W."/>
        </authorList>
    </citation>
    <scope>NUCLEOTIDE SEQUENCE [LARGE SCALE GENOMIC DNA]</scope>
    <source>
        <strain evidence="14">36N120E</strain>
    </source>
</reference>
<evidence type="ECO:0000256" key="11">
    <source>
        <dbReference type="ARBA" id="ARBA00040950"/>
    </source>
</evidence>
<dbReference type="OrthoDB" id="27917at2759"/>
<evidence type="ECO:0000313" key="15">
    <source>
        <dbReference type="Proteomes" id="UP000054937"/>
    </source>
</evidence>
<evidence type="ECO:0000256" key="9">
    <source>
        <dbReference type="ARBA" id="ARBA00023273"/>
    </source>
</evidence>
<dbReference type="GO" id="GO:0005929">
    <property type="term" value="C:cilium"/>
    <property type="evidence" value="ECO:0007669"/>
    <property type="project" value="TreeGrafter"/>
</dbReference>
<feature type="coiled-coil region" evidence="12">
    <location>
        <begin position="548"/>
        <end position="575"/>
    </location>
</feature>
<comment type="similarity">
    <text evidence="10">Belongs to the DRC3 family.</text>
</comment>
<comment type="caution">
    <text evidence="14">The sequence shown here is derived from an EMBL/GenBank/DDBJ whole genome shotgun (WGS) entry which is preliminary data.</text>
</comment>
<feature type="region of interest" description="Disordered" evidence="13">
    <location>
        <begin position="248"/>
        <end position="269"/>
    </location>
</feature>
<keyword evidence="5" id="KW-0282">Flagellum</keyword>
<dbReference type="InterPro" id="IPR050576">
    <property type="entry name" value="Cilia_flagella_integrity"/>
</dbReference>
<sequence length="583" mass="68132">MSIRTTVVTTTSFGKKKGQQNSVIPNVIDAKLIVEALNAEQDKQYEGGIMTLQNVVFQNLSELSLSFRNIMEIQNLQSLEKLQKLQLDNNLICKIQNIGHLVNLRWLDLSFNSIEVIEGLENLSKLEDLSLYDNKISQLGGLENCQQLNVFSIGNNRIGSYDVITSYFGYNKQSQVLRFKKLQVLNVAGNPFTKDTETSYRELIIAHLPGLKYLDYQFIDEQDRKKIRDEDDKIANDTVKQDEYFQQMQKDNTLESGEQKKKKERQDSRMDLLDDMHNEMVKIADIENIIILKPESVEAEIKKFQDKVVGIIQAIQKEVIEQNRKKQIYVSDFEHAQKERIHDSESQTIQLINQFEKKKKHVFRDNEKVKYELEQTQDRGDDKGGKRQYEFEESKKRLQNLLNDAEKLKDDLIGVEIQLDEEIRSNFQEFKDVVSKFITDEICKEITLKGTQKMEEAINDITQKFSDIAKIEIDKHIQNPPSHEEQEDLPEEEQERIDLLDNKDSITVFISSIKDGMTDKSGEKMQAVETQINKDFKDYETSRMDMMYERNRQNIKQINNQIDNYIEEINNEILDTQNAYESE</sequence>
<dbReference type="Pfam" id="PF12799">
    <property type="entry name" value="LRR_4"/>
    <property type="match status" value="1"/>
</dbReference>
<evidence type="ECO:0000256" key="12">
    <source>
        <dbReference type="SAM" id="Coils"/>
    </source>
</evidence>
<keyword evidence="15" id="KW-1185">Reference proteome</keyword>
<evidence type="ECO:0000256" key="13">
    <source>
        <dbReference type="SAM" id="MobiDB-lite"/>
    </source>
</evidence>
<comment type="subcellular location">
    <subcellularLocation>
        <location evidence="1">Cytoplasm</location>
        <location evidence="1">Cytoskeleton</location>
        <location evidence="1">Flagellum axoneme</location>
    </subcellularLocation>
</comment>
<keyword evidence="8" id="KW-0206">Cytoskeleton</keyword>
<dbReference type="InterPro" id="IPR001611">
    <property type="entry name" value="Leu-rich_rpt"/>
</dbReference>
<dbReference type="InParanoid" id="A0A0V0QMD5"/>
<dbReference type="Gene3D" id="3.80.10.10">
    <property type="entry name" value="Ribonuclease Inhibitor"/>
    <property type="match status" value="1"/>
</dbReference>
<dbReference type="PANTHER" id="PTHR45973">
    <property type="entry name" value="PROTEIN PHOSPHATASE 1 REGULATORY SUBUNIT SDS22-RELATED"/>
    <property type="match status" value="1"/>
</dbReference>
<keyword evidence="9" id="KW-0966">Cell projection</keyword>
<dbReference type="PANTHER" id="PTHR45973:SF12">
    <property type="entry name" value="DYNEIN REGULATORY COMPLEX SUBUNIT 3"/>
    <property type="match status" value="1"/>
</dbReference>
<evidence type="ECO:0000313" key="14">
    <source>
        <dbReference type="EMBL" id="KRX03406.1"/>
    </source>
</evidence>
<evidence type="ECO:0000256" key="1">
    <source>
        <dbReference type="ARBA" id="ARBA00004611"/>
    </source>
</evidence>
<keyword evidence="6 12" id="KW-0175">Coiled coil</keyword>
<dbReference type="SMART" id="SM00365">
    <property type="entry name" value="LRR_SD22"/>
    <property type="match status" value="4"/>
</dbReference>
<evidence type="ECO:0000256" key="8">
    <source>
        <dbReference type="ARBA" id="ARBA00023212"/>
    </source>
</evidence>
<name>A0A0V0QMD5_PSEPJ</name>
<keyword evidence="3" id="KW-0433">Leucine-rich repeat</keyword>